<gene>
    <name evidence="13" type="ORF">M408DRAFT_330889</name>
</gene>
<reference evidence="14" key="2">
    <citation type="submission" date="2015-01" db="EMBL/GenBank/DDBJ databases">
        <title>Evolutionary Origins and Diversification of the Mycorrhizal Mutualists.</title>
        <authorList>
            <consortium name="DOE Joint Genome Institute"/>
            <consortium name="Mycorrhizal Genomics Consortium"/>
            <person name="Kohler A."/>
            <person name="Kuo A."/>
            <person name="Nagy L.G."/>
            <person name="Floudas D."/>
            <person name="Copeland A."/>
            <person name="Barry K.W."/>
            <person name="Cichocki N."/>
            <person name="Veneault-Fourrey C."/>
            <person name="LaButti K."/>
            <person name="Lindquist E.A."/>
            <person name="Lipzen A."/>
            <person name="Lundell T."/>
            <person name="Morin E."/>
            <person name="Murat C."/>
            <person name="Riley R."/>
            <person name="Ohm R."/>
            <person name="Sun H."/>
            <person name="Tunlid A."/>
            <person name="Henrissat B."/>
            <person name="Grigoriev I.V."/>
            <person name="Hibbett D.S."/>
            <person name="Martin F."/>
        </authorList>
    </citation>
    <scope>NUCLEOTIDE SEQUENCE [LARGE SCALE GENOMIC DNA]</scope>
    <source>
        <strain evidence="14">MAFF 305830</strain>
    </source>
</reference>
<dbReference type="GO" id="GO:0016428">
    <property type="term" value="F:tRNA (cytidine-5-)-methyltransferase activity"/>
    <property type="evidence" value="ECO:0007669"/>
    <property type="project" value="InterPro"/>
</dbReference>
<sequence length="723" mass="80235">MDSTEAGTELREGDGEPTSEQPGPPISNAQKKRDRAAAKLEKHKSKKAKSGKREEQWTGDIDRQNPAFERYYKAQGVFADENEWNEFMSSIKTDLPTTFRVTGSKVSAKDVNDIIQNVHVPNLTGLEYEGAKVDPPKAIPWYPGKLAWQFNVHKNVVRKVPQFKKMQSFLVYETEVGNICRQEAVSMLPPLVLDIEPHHKVLDMCAAPGSKTSQILEALHSSSSDASSSPPGLIIANDNDYKRAGLLVHQSSRLPSPALIVTNVDASYYPNIWLDAAGTVLNFDRILCDVPCSGDGTLRKNPIIWRQWGTASGNGLHNLQLRILQRAMKMLVPGGRIVYSTCSINPIENEAVVAAALKSANGEYHLVDISSRLPELVRKPGISEWKVSVDKEAQNLATSYSSYWESLSDSQKRDTKITESMFPPSDAASLHLERCWRIYPHLQNTGGFFVAVLEHTAPATTALQRKKPLKRSAAEAEVRGTPDPADGYPAPGHLAKKPRLESETKEVDVEMTDASEMEGDAPKVAPEEKKQPKGWVYKEDPYTYVDPDHPNVQRCLANLRIQITASNKESALPAHNLFVRNSDPTILRSVYLSNDIVKAVLTANEPSRLRIISAGLKIATKQEGSGRALAKLKQKEAAGDGAVVTSEDAEVFQKYRVLNDAVALILPYMKPEHIIHGDMGVLKVFVRRTYPLAKEFEEPYKGTFEACGEYLMTVPRDEVDRYS</sequence>
<dbReference type="GO" id="GO:0030488">
    <property type="term" value="P:tRNA methylation"/>
    <property type="evidence" value="ECO:0007669"/>
    <property type="project" value="UniProtKB-ARBA"/>
</dbReference>
<feature type="binding site" evidence="10">
    <location>
        <begin position="205"/>
        <end position="211"/>
    </location>
    <ligand>
        <name>S-adenosyl-L-methionine</name>
        <dbReference type="ChEBI" id="CHEBI:59789"/>
    </ligand>
</feature>
<evidence type="ECO:0000256" key="9">
    <source>
        <dbReference type="ARBA" id="ARBA00023242"/>
    </source>
</evidence>
<feature type="binding site" evidence="10">
    <location>
        <position position="265"/>
    </location>
    <ligand>
        <name>S-adenosyl-L-methionine</name>
        <dbReference type="ChEBI" id="CHEBI:59789"/>
    </ligand>
</feature>
<proteinExistence type="inferred from homology"/>
<feature type="domain" description="SAM-dependent MTase RsmB/NOP-type" evidence="12">
    <location>
        <begin position="87"/>
        <end position="456"/>
    </location>
</feature>
<name>A0A0C2WHM5_SERVB</name>
<dbReference type="OrthoDB" id="6093671at2759"/>
<dbReference type="HOGENOM" id="CLU_005316_4_2_1"/>
<dbReference type="GO" id="GO:0005634">
    <property type="term" value="C:nucleus"/>
    <property type="evidence" value="ECO:0007669"/>
    <property type="project" value="UniProtKB-SubCell"/>
</dbReference>
<dbReference type="GO" id="GO:0000049">
    <property type="term" value="F:tRNA binding"/>
    <property type="evidence" value="ECO:0007669"/>
    <property type="project" value="UniProtKB-KW"/>
</dbReference>
<evidence type="ECO:0000313" key="14">
    <source>
        <dbReference type="Proteomes" id="UP000054097"/>
    </source>
</evidence>
<dbReference type="PROSITE" id="PS01153">
    <property type="entry name" value="NOL1_NOP2_SUN"/>
    <property type="match status" value="1"/>
</dbReference>
<protein>
    <recommendedName>
        <fullName evidence="12">SAM-dependent MTase RsmB/NOP-type domain-containing protein</fullName>
    </recommendedName>
</protein>
<feature type="binding site" evidence="10">
    <location>
        <position position="238"/>
    </location>
    <ligand>
        <name>S-adenosyl-L-methionine</name>
        <dbReference type="ChEBI" id="CHEBI:59789"/>
    </ligand>
</feature>
<dbReference type="PANTHER" id="PTHR22808:SF1">
    <property type="entry name" value="RNA CYTOSINE-C(5)-METHYLTRANSFERASE NSUN2-RELATED"/>
    <property type="match status" value="1"/>
</dbReference>
<comment type="similarity">
    <text evidence="2 10">Belongs to the class I-like SAM-binding methyltransferase superfamily. RsmB/NOP family.</text>
</comment>
<keyword evidence="6 10" id="KW-0949">S-adenosyl-L-methionine</keyword>
<dbReference type="SUPFAM" id="SSF53335">
    <property type="entry name" value="S-adenosyl-L-methionine-dependent methyltransferases"/>
    <property type="match status" value="1"/>
</dbReference>
<dbReference type="InterPro" id="IPR023267">
    <property type="entry name" value="RCMT"/>
</dbReference>
<evidence type="ECO:0000256" key="6">
    <source>
        <dbReference type="ARBA" id="ARBA00022691"/>
    </source>
</evidence>
<feature type="compositionally biased region" description="Basic and acidic residues" evidence="11">
    <location>
        <begin position="51"/>
        <end position="61"/>
    </location>
</feature>
<dbReference type="InterPro" id="IPR023270">
    <property type="entry name" value="RCMT_NCL1"/>
</dbReference>
<dbReference type="PROSITE" id="PS51686">
    <property type="entry name" value="SAM_MT_RSMB_NOP"/>
    <property type="match status" value="1"/>
</dbReference>
<dbReference type="Proteomes" id="UP000054097">
    <property type="component" value="Unassembled WGS sequence"/>
</dbReference>
<dbReference type="Gene3D" id="3.40.50.150">
    <property type="entry name" value="Vaccinia Virus protein VP39"/>
    <property type="match status" value="1"/>
</dbReference>
<keyword evidence="8 10" id="KW-0694">RNA-binding</keyword>
<evidence type="ECO:0000256" key="1">
    <source>
        <dbReference type="ARBA" id="ARBA00004123"/>
    </source>
</evidence>
<dbReference type="GO" id="GO:0005737">
    <property type="term" value="C:cytoplasm"/>
    <property type="evidence" value="ECO:0007669"/>
    <property type="project" value="TreeGrafter"/>
</dbReference>
<evidence type="ECO:0000256" key="5">
    <source>
        <dbReference type="ARBA" id="ARBA00022679"/>
    </source>
</evidence>
<evidence type="ECO:0000256" key="2">
    <source>
        <dbReference type="ARBA" id="ARBA00007494"/>
    </source>
</evidence>
<dbReference type="Pfam" id="PF25376">
    <property type="entry name" value="Pre-PUA_NSUN2"/>
    <property type="match status" value="1"/>
</dbReference>
<evidence type="ECO:0000256" key="3">
    <source>
        <dbReference type="ARBA" id="ARBA00022555"/>
    </source>
</evidence>
<evidence type="ECO:0000256" key="8">
    <source>
        <dbReference type="ARBA" id="ARBA00022884"/>
    </source>
</evidence>
<keyword evidence="4 10" id="KW-0489">Methyltransferase</keyword>
<keyword evidence="14" id="KW-1185">Reference proteome</keyword>
<dbReference type="InterPro" id="IPR029063">
    <property type="entry name" value="SAM-dependent_MTases_sf"/>
</dbReference>
<feature type="active site" description="Nucleophile" evidence="10">
    <location>
        <position position="342"/>
    </location>
</feature>
<feature type="compositionally biased region" description="Basic residues" evidence="11">
    <location>
        <begin position="41"/>
        <end position="50"/>
    </location>
</feature>
<evidence type="ECO:0000256" key="4">
    <source>
        <dbReference type="ARBA" id="ARBA00022603"/>
    </source>
</evidence>
<dbReference type="InterPro" id="IPR018314">
    <property type="entry name" value="RsmB/NOL1/NOP2-like_CS"/>
</dbReference>
<comment type="subcellular location">
    <subcellularLocation>
        <location evidence="1">Nucleus</location>
    </subcellularLocation>
</comment>
<evidence type="ECO:0000256" key="10">
    <source>
        <dbReference type="PROSITE-ProRule" id="PRU01023"/>
    </source>
</evidence>
<dbReference type="PRINTS" id="PR02008">
    <property type="entry name" value="RCMTFAMILY"/>
</dbReference>
<dbReference type="PRINTS" id="PR02011">
    <property type="entry name" value="RCMTNCL1"/>
</dbReference>
<feature type="region of interest" description="Disordered" evidence="11">
    <location>
        <begin position="463"/>
        <end position="505"/>
    </location>
</feature>
<evidence type="ECO:0000256" key="11">
    <source>
        <dbReference type="SAM" id="MobiDB-lite"/>
    </source>
</evidence>
<evidence type="ECO:0000259" key="12">
    <source>
        <dbReference type="PROSITE" id="PS51686"/>
    </source>
</evidence>
<feature type="region of interest" description="Disordered" evidence="11">
    <location>
        <begin position="1"/>
        <end position="61"/>
    </location>
</feature>
<dbReference type="STRING" id="933852.A0A0C2WHM5"/>
<dbReference type="AlphaFoldDB" id="A0A0C2WHM5"/>
<evidence type="ECO:0000256" key="7">
    <source>
        <dbReference type="ARBA" id="ARBA00022694"/>
    </source>
</evidence>
<dbReference type="InterPro" id="IPR057285">
    <property type="entry name" value="Pre-PUA_NSUN2"/>
</dbReference>
<dbReference type="PANTHER" id="PTHR22808">
    <property type="entry name" value="NCL1 YEAST -RELATED NOL1/NOP2/FMU SUN DOMAIN-CONTAINING"/>
    <property type="match status" value="1"/>
</dbReference>
<feature type="binding site" evidence="10">
    <location>
        <position position="289"/>
    </location>
    <ligand>
        <name>S-adenosyl-L-methionine</name>
        <dbReference type="ChEBI" id="CHEBI:59789"/>
    </ligand>
</feature>
<dbReference type="InterPro" id="IPR049560">
    <property type="entry name" value="MeTrfase_RsmB-F_NOP2_cat"/>
</dbReference>
<dbReference type="EMBL" id="KN824310">
    <property type="protein sequence ID" value="KIM25888.1"/>
    <property type="molecule type" value="Genomic_DNA"/>
</dbReference>
<keyword evidence="3" id="KW-0820">tRNA-binding</keyword>
<keyword evidence="7" id="KW-0819">tRNA processing</keyword>
<keyword evidence="5 10" id="KW-0808">Transferase</keyword>
<dbReference type="Pfam" id="PF01189">
    <property type="entry name" value="Methyltr_RsmB-F"/>
    <property type="match status" value="1"/>
</dbReference>
<dbReference type="InterPro" id="IPR001678">
    <property type="entry name" value="MeTrfase_RsmB-F_NOP2_dom"/>
</dbReference>
<evidence type="ECO:0000313" key="13">
    <source>
        <dbReference type="EMBL" id="KIM25888.1"/>
    </source>
</evidence>
<organism evidence="13 14">
    <name type="scientific">Serendipita vermifera MAFF 305830</name>
    <dbReference type="NCBI Taxonomy" id="933852"/>
    <lineage>
        <taxon>Eukaryota</taxon>
        <taxon>Fungi</taxon>
        <taxon>Dikarya</taxon>
        <taxon>Basidiomycota</taxon>
        <taxon>Agaricomycotina</taxon>
        <taxon>Agaricomycetes</taxon>
        <taxon>Sebacinales</taxon>
        <taxon>Serendipitaceae</taxon>
        <taxon>Serendipita</taxon>
    </lineage>
</organism>
<reference evidence="13 14" key="1">
    <citation type="submission" date="2014-04" db="EMBL/GenBank/DDBJ databases">
        <authorList>
            <consortium name="DOE Joint Genome Institute"/>
            <person name="Kuo A."/>
            <person name="Zuccaro A."/>
            <person name="Kohler A."/>
            <person name="Nagy L.G."/>
            <person name="Floudas D."/>
            <person name="Copeland A."/>
            <person name="Barry K.W."/>
            <person name="Cichocki N."/>
            <person name="Veneault-Fourrey C."/>
            <person name="LaButti K."/>
            <person name="Lindquist E.A."/>
            <person name="Lipzen A."/>
            <person name="Lundell T."/>
            <person name="Morin E."/>
            <person name="Murat C."/>
            <person name="Sun H."/>
            <person name="Tunlid A."/>
            <person name="Henrissat B."/>
            <person name="Grigoriev I.V."/>
            <person name="Hibbett D.S."/>
            <person name="Martin F."/>
            <person name="Nordberg H.P."/>
            <person name="Cantor M.N."/>
            <person name="Hua S.X."/>
        </authorList>
    </citation>
    <scope>NUCLEOTIDE SEQUENCE [LARGE SCALE GENOMIC DNA]</scope>
    <source>
        <strain evidence="13 14">MAFF 305830</strain>
    </source>
</reference>
<accession>A0A0C2WHM5</accession>
<keyword evidence="9" id="KW-0539">Nucleus</keyword>